<evidence type="ECO:0000313" key="3">
    <source>
        <dbReference type="Proteomes" id="UP001595957"/>
    </source>
</evidence>
<sequence length="104" mass="11196">MMMIAALFAASLAHSAPLPTKISVAATAPCQAVPALCIVSRQDNGRPLPEGAGAGPDNKMNAYRFDARPCRVIGNMGCPKQARLRLFRLGEPLRETLMNSFMPR</sequence>
<keyword evidence="1" id="KW-0732">Signal</keyword>
<gene>
    <name evidence="2" type="ORF">ACFO3E_06655</name>
</gene>
<protein>
    <submittedName>
        <fullName evidence="2">Uncharacterized protein</fullName>
    </submittedName>
</protein>
<keyword evidence="3" id="KW-1185">Reference proteome</keyword>
<organism evidence="2 3">
    <name type="scientific">Sphingobium tyrosinilyticum</name>
    <dbReference type="NCBI Taxonomy" id="2715436"/>
    <lineage>
        <taxon>Bacteria</taxon>
        <taxon>Pseudomonadati</taxon>
        <taxon>Pseudomonadota</taxon>
        <taxon>Alphaproteobacteria</taxon>
        <taxon>Sphingomonadales</taxon>
        <taxon>Sphingomonadaceae</taxon>
        <taxon>Sphingobium</taxon>
    </lineage>
</organism>
<name>A0ABV9EZ19_9SPHN</name>
<dbReference type="Proteomes" id="UP001595957">
    <property type="component" value="Unassembled WGS sequence"/>
</dbReference>
<feature type="signal peptide" evidence="1">
    <location>
        <begin position="1"/>
        <end position="15"/>
    </location>
</feature>
<evidence type="ECO:0000313" key="2">
    <source>
        <dbReference type="EMBL" id="MFC4593872.1"/>
    </source>
</evidence>
<reference evidence="3" key="1">
    <citation type="journal article" date="2019" name="Int. J. Syst. Evol. Microbiol.">
        <title>The Global Catalogue of Microorganisms (GCM) 10K type strain sequencing project: providing services to taxonomists for standard genome sequencing and annotation.</title>
        <authorList>
            <consortium name="The Broad Institute Genomics Platform"/>
            <consortium name="The Broad Institute Genome Sequencing Center for Infectious Disease"/>
            <person name="Wu L."/>
            <person name="Ma J."/>
        </authorList>
    </citation>
    <scope>NUCLEOTIDE SEQUENCE [LARGE SCALE GENOMIC DNA]</scope>
    <source>
        <strain evidence="3">NBRC 103632</strain>
    </source>
</reference>
<dbReference type="EMBL" id="JBHSFZ010000008">
    <property type="protein sequence ID" value="MFC4593872.1"/>
    <property type="molecule type" value="Genomic_DNA"/>
</dbReference>
<comment type="caution">
    <text evidence="2">The sequence shown here is derived from an EMBL/GenBank/DDBJ whole genome shotgun (WGS) entry which is preliminary data.</text>
</comment>
<accession>A0ABV9EZ19</accession>
<proteinExistence type="predicted"/>
<feature type="chain" id="PRO_5045417061" evidence="1">
    <location>
        <begin position="16"/>
        <end position="104"/>
    </location>
</feature>
<evidence type="ECO:0000256" key="1">
    <source>
        <dbReference type="SAM" id="SignalP"/>
    </source>
</evidence>